<dbReference type="CDD" id="cd04186">
    <property type="entry name" value="GT_2_like_c"/>
    <property type="match status" value="1"/>
</dbReference>
<reference evidence="2" key="1">
    <citation type="journal article" date="2014" name="Genome Biol. Evol.">
        <title>Pangenome evidence for extensive interdomain horizontal transfer affecting lineage core and shell genes in uncultured planktonic thaumarchaeota and euryarchaeota.</title>
        <authorList>
            <person name="Deschamps P."/>
            <person name="Zivanovic Y."/>
            <person name="Moreira D."/>
            <person name="Rodriguez-Valera F."/>
            <person name="Lopez-Garcia P."/>
        </authorList>
    </citation>
    <scope>NUCLEOTIDE SEQUENCE</scope>
</reference>
<dbReference type="Gene3D" id="3.90.550.10">
    <property type="entry name" value="Spore Coat Polysaccharide Biosynthesis Protein SpsA, Chain A"/>
    <property type="match status" value="2"/>
</dbReference>
<proteinExistence type="predicted"/>
<dbReference type="PANTHER" id="PTHR43179:SF7">
    <property type="entry name" value="RHAMNOSYLTRANSFERASE WBBL"/>
    <property type="match status" value="1"/>
</dbReference>
<evidence type="ECO:0000313" key="2">
    <source>
        <dbReference type="EMBL" id="AIF18239.1"/>
    </source>
</evidence>
<accession>A0A075HR00</accession>
<keyword evidence="2" id="KW-0808">Transferase</keyword>
<sequence length="598" mass="69075">MVSRIKKLTKLSLDIIKTHGLSYYLHVAIEELENQKLDLLREDVQIKKHQQQIQESESEKYRAFLEKLDLESTAKDILENQLNYKPKFTIIIPFNKENSEYIEPLFTSIKEQAYDNYEIIILQSDDNLKNLLIKNLDLTNNNKAITNITFISKINDIQKNIHGDFVCILEPGNKLDNNAFFKICEFLNKNIDSEIIYTDNDRADNDGNRSNPFFKPDWSPYLFFSMNYLSPLCFIRKEIFNKLSINEISSSTLHYEVILKATEISKKIKHVSLPLCSVLQKSFSNKFLEKKNILSSYFERKKINATVGNNTESGVFNIKFNVENNPLVSIIIPTKNNKKILRRCVESIKKHTSYKNFEIIIVDNNSTDLGTKSYYKSLSYTILDYKGSFNFSKMNNYAVKHAKGDFLLFLNDDTKVLEPNWLQEMIGVCSQNDVGAVGAKLVYSDNTIQHAGIVILDTGAGFHPFQNIPEDSNRYFNLINVMRDCSAVTGACLMTKKEIFAKINGFDDVFDVYYGDADLCLRIIDSGYRVVYTPSVKMLHEGSHSIMATMDSNSLNQTAHWAVENHFQFIKKWPLIKNGDQFYNKNLSWDYSIKHIEY</sequence>
<dbReference type="PANTHER" id="PTHR43179">
    <property type="entry name" value="RHAMNOSYLTRANSFERASE WBBL"/>
    <property type="match status" value="1"/>
</dbReference>
<dbReference type="InterPro" id="IPR001173">
    <property type="entry name" value="Glyco_trans_2-like"/>
</dbReference>
<dbReference type="InterPro" id="IPR029044">
    <property type="entry name" value="Nucleotide-diphossugar_trans"/>
</dbReference>
<dbReference type="Pfam" id="PF00535">
    <property type="entry name" value="Glycos_transf_2"/>
    <property type="match status" value="1"/>
</dbReference>
<feature type="domain" description="Glycosyltransferase 2-like" evidence="1">
    <location>
        <begin position="329"/>
        <end position="452"/>
    </location>
</feature>
<protein>
    <submittedName>
        <fullName evidence="2">Glycosyl transferase</fullName>
    </submittedName>
</protein>
<evidence type="ECO:0000259" key="1">
    <source>
        <dbReference type="Pfam" id="PF00535"/>
    </source>
</evidence>
<dbReference type="SUPFAM" id="SSF53448">
    <property type="entry name" value="Nucleotide-diphospho-sugar transferases"/>
    <property type="match status" value="2"/>
</dbReference>
<organism evidence="2">
    <name type="scientific">uncultured marine thaumarchaeote KM3_82_C03</name>
    <dbReference type="NCBI Taxonomy" id="1456303"/>
    <lineage>
        <taxon>Archaea</taxon>
        <taxon>Nitrososphaerota</taxon>
        <taxon>environmental samples</taxon>
    </lineage>
</organism>
<dbReference type="EMBL" id="KF901105">
    <property type="protein sequence ID" value="AIF18239.1"/>
    <property type="molecule type" value="Genomic_DNA"/>
</dbReference>
<dbReference type="GO" id="GO:0016740">
    <property type="term" value="F:transferase activity"/>
    <property type="evidence" value="ECO:0007669"/>
    <property type="project" value="UniProtKB-KW"/>
</dbReference>
<name>A0A075HR00_9ARCH</name>
<dbReference type="AlphaFoldDB" id="A0A075HR00"/>